<protein>
    <submittedName>
        <fullName evidence="4">4'-phosphopantetheinyl transferase</fullName>
        <ecNumber evidence="4">2.7.8.-</ecNumber>
    </submittedName>
</protein>
<dbReference type="PANTHER" id="PTHR12215">
    <property type="entry name" value="PHOSPHOPANTETHEINE TRANSFERASE"/>
    <property type="match status" value="1"/>
</dbReference>
<evidence type="ECO:0000313" key="4">
    <source>
        <dbReference type="EMBL" id="VAW71262.1"/>
    </source>
</evidence>
<evidence type="ECO:0000259" key="3">
    <source>
        <dbReference type="Pfam" id="PF22624"/>
    </source>
</evidence>
<dbReference type="GO" id="GO:0000287">
    <property type="term" value="F:magnesium ion binding"/>
    <property type="evidence" value="ECO:0007669"/>
    <property type="project" value="InterPro"/>
</dbReference>
<feature type="domain" description="4'-phosphopantetheinyl transferase" evidence="2">
    <location>
        <begin position="112"/>
        <end position="213"/>
    </location>
</feature>
<dbReference type="EMBL" id="UOFL01000016">
    <property type="protein sequence ID" value="VAW71262.1"/>
    <property type="molecule type" value="Genomic_DNA"/>
</dbReference>
<dbReference type="EC" id="2.7.8.-" evidence="4"/>
<proteinExistence type="predicted"/>
<dbReference type="Pfam" id="PF01648">
    <property type="entry name" value="ACPS"/>
    <property type="match status" value="1"/>
</dbReference>
<sequence length="217" mass="23920">MSVTLLEFGAAENTSVFSVILDQADAALEKTLSNAEIDRANAFKFPHLRIRYIKCRSALRSILSRYLDLPPEQIVISLSDTGRPFLDGCHLDFNVSHSEDHALIAVLNTDGRIGIDLESISPLAELDNIAETVLTPTELKSLYCNDNKLLSFYRYWTGKEAYLKAIGTGLSVDPRTIEINIEDANAPLLIKGYDQNKFKLQSALVVAGFVATIATSI</sequence>
<dbReference type="SUPFAM" id="SSF56214">
    <property type="entry name" value="4'-phosphopantetheinyl transferase"/>
    <property type="match status" value="2"/>
</dbReference>
<dbReference type="GO" id="GO:0005829">
    <property type="term" value="C:cytosol"/>
    <property type="evidence" value="ECO:0007669"/>
    <property type="project" value="TreeGrafter"/>
</dbReference>
<feature type="domain" description="4'-phosphopantetheinyl transferase N-terminal" evidence="3">
    <location>
        <begin position="30"/>
        <end position="105"/>
    </location>
</feature>
<name>A0A3B0Y7C1_9ZZZZ</name>
<dbReference type="InterPro" id="IPR055066">
    <property type="entry name" value="AASDHPPT_N"/>
</dbReference>
<evidence type="ECO:0000256" key="1">
    <source>
        <dbReference type="ARBA" id="ARBA00022679"/>
    </source>
</evidence>
<dbReference type="Pfam" id="PF22624">
    <property type="entry name" value="AASDHPPT_N"/>
    <property type="match status" value="1"/>
</dbReference>
<reference evidence="4" key="1">
    <citation type="submission" date="2018-06" db="EMBL/GenBank/DDBJ databases">
        <authorList>
            <person name="Zhirakovskaya E."/>
        </authorList>
    </citation>
    <scope>NUCLEOTIDE SEQUENCE</scope>
</reference>
<evidence type="ECO:0000259" key="2">
    <source>
        <dbReference type="Pfam" id="PF01648"/>
    </source>
</evidence>
<dbReference type="GO" id="GO:0019878">
    <property type="term" value="P:lysine biosynthetic process via aminoadipic acid"/>
    <property type="evidence" value="ECO:0007669"/>
    <property type="project" value="TreeGrafter"/>
</dbReference>
<gene>
    <name evidence="4" type="ORF">MNBD_GAMMA12-3913</name>
</gene>
<keyword evidence="1 4" id="KW-0808">Transferase</keyword>
<dbReference type="InterPro" id="IPR037143">
    <property type="entry name" value="4-PPantetheinyl_Trfase_dom_sf"/>
</dbReference>
<dbReference type="AlphaFoldDB" id="A0A3B0Y7C1"/>
<dbReference type="InterPro" id="IPR008278">
    <property type="entry name" value="4-PPantetheinyl_Trfase_dom"/>
</dbReference>
<dbReference type="Gene3D" id="3.90.470.20">
    <property type="entry name" value="4'-phosphopantetheinyl transferase domain"/>
    <property type="match status" value="2"/>
</dbReference>
<dbReference type="InterPro" id="IPR050559">
    <property type="entry name" value="P-Pant_transferase_sf"/>
</dbReference>
<dbReference type="PANTHER" id="PTHR12215:SF10">
    <property type="entry name" value="L-AMINOADIPATE-SEMIALDEHYDE DEHYDROGENASE-PHOSPHOPANTETHEINYL TRANSFERASE"/>
    <property type="match status" value="1"/>
</dbReference>
<organism evidence="4">
    <name type="scientific">hydrothermal vent metagenome</name>
    <dbReference type="NCBI Taxonomy" id="652676"/>
    <lineage>
        <taxon>unclassified sequences</taxon>
        <taxon>metagenomes</taxon>
        <taxon>ecological metagenomes</taxon>
    </lineage>
</organism>
<accession>A0A3B0Y7C1</accession>
<dbReference type="GO" id="GO:0008897">
    <property type="term" value="F:holo-[acyl-carrier-protein] synthase activity"/>
    <property type="evidence" value="ECO:0007669"/>
    <property type="project" value="InterPro"/>
</dbReference>